<dbReference type="SUPFAM" id="SSF54980">
    <property type="entry name" value="EF-G C-terminal domain-like"/>
    <property type="match status" value="1"/>
</dbReference>
<organism evidence="5 6">
    <name type="scientific">Thecamonas trahens ATCC 50062</name>
    <dbReference type="NCBI Taxonomy" id="461836"/>
    <lineage>
        <taxon>Eukaryota</taxon>
        <taxon>Apusozoa</taxon>
        <taxon>Apusomonadida</taxon>
        <taxon>Apusomonadidae</taxon>
        <taxon>Thecamonas</taxon>
    </lineage>
</organism>
<feature type="region of interest" description="Disordered" evidence="2">
    <location>
        <begin position="236"/>
        <end position="259"/>
    </location>
</feature>
<evidence type="ECO:0000313" key="6">
    <source>
        <dbReference type="Proteomes" id="UP000054408"/>
    </source>
</evidence>
<feature type="domain" description="Ribosome maturation protein SDO1/SBDS N-terminal" evidence="3">
    <location>
        <begin position="6"/>
        <end position="89"/>
    </location>
</feature>
<dbReference type="STRING" id="461836.A0A0L0DG37"/>
<evidence type="ECO:0000313" key="5">
    <source>
        <dbReference type="EMBL" id="KNC51284.1"/>
    </source>
</evidence>
<dbReference type="GO" id="GO:0042256">
    <property type="term" value="P:cytosolic ribosome assembly"/>
    <property type="evidence" value="ECO:0007669"/>
    <property type="project" value="InterPro"/>
</dbReference>
<dbReference type="Pfam" id="PF09377">
    <property type="entry name" value="SBDS_domain_II"/>
    <property type="match status" value="1"/>
</dbReference>
<reference evidence="5 6" key="1">
    <citation type="submission" date="2010-05" db="EMBL/GenBank/DDBJ databases">
        <title>The Genome Sequence of Thecamonas trahens ATCC 50062.</title>
        <authorList>
            <consortium name="The Broad Institute Genome Sequencing Platform"/>
            <person name="Russ C."/>
            <person name="Cuomo C."/>
            <person name="Shea T."/>
            <person name="Young S.K."/>
            <person name="Zeng Q."/>
            <person name="Koehrsen M."/>
            <person name="Haas B."/>
            <person name="Borodovsky M."/>
            <person name="Guigo R."/>
            <person name="Alvarado L."/>
            <person name="Berlin A."/>
            <person name="Bochicchio J."/>
            <person name="Borenstein D."/>
            <person name="Chapman S."/>
            <person name="Chen Z."/>
            <person name="Freedman E."/>
            <person name="Gellesch M."/>
            <person name="Goldberg J."/>
            <person name="Griggs A."/>
            <person name="Gujja S."/>
            <person name="Heilman E."/>
            <person name="Heiman D."/>
            <person name="Hepburn T."/>
            <person name="Howarth C."/>
            <person name="Jen D."/>
            <person name="Larson L."/>
            <person name="Mehta T."/>
            <person name="Park D."/>
            <person name="Pearson M."/>
            <person name="Roberts A."/>
            <person name="Saif S."/>
            <person name="Shenoy N."/>
            <person name="Sisk P."/>
            <person name="Stolte C."/>
            <person name="Sykes S."/>
            <person name="Thomson T."/>
            <person name="Walk T."/>
            <person name="White J."/>
            <person name="Yandava C."/>
            <person name="Burger G."/>
            <person name="Gray M.W."/>
            <person name="Holland P.W.H."/>
            <person name="King N."/>
            <person name="Lang F.B.F."/>
            <person name="Roger A.J."/>
            <person name="Ruiz-Trillo I."/>
            <person name="Lander E."/>
            <person name="Nusbaum C."/>
        </authorList>
    </citation>
    <scope>NUCLEOTIDE SEQUENCE [LARGE SCALE GENOMIC DNA]</scope>
    <source>
        <strain evidence="5 6">ATCC 50062</strain>
    </source>
</reference>
<dbReference type="OMA" id="VIKWREN"/>
<dbReference type="eggNOG" id="KOG2917">
    <property type="taxonomic scope" value="Eukaryota"/>
</dbReference>
<dbReference type="InterPro" id="IPR019783">
    <property type="entry name" value="SDO1/SBDS_N"/>
</dbReference>
<dbReference type="InterPro" id="IPR018978">
    <property type="entry name" value="SDO1/SBDS_central"/>
</dbReference>
<dbReference type="OrthoDB" id="10253092at2759"/>
<dbReference type="Pfam" id="PF01172">
    <property type="entry name" value="SBDS_N"/>
    <property type="match status" value="1"/>
</dbReference>
<dbReference type="GeneID" id="25566238"/>
<dbReference type="RefSeq" id="XP_013756210.1">
    <property type="nucleotide sequence ID" value="XM_013900756.1"/>
</dbReference>
<dbReference type="InterPro" id="IPR002140">
    <property type="entry name" value="Sdo1/SBDS"/>
</dbReference>
<dbReference type="SUPFAM" id="SSF109728">
    <property type="entry name" value="Hypothetical protein AF0491, middle domain"/>
    <property type="match status" value="1"/>
</dbReference>
<dbReference type="InterPro" id="IPR039100">
    <property type="entry name" value="Sdo1/SBDS-like"/>
</dbReference>
<dbReference type="InterPro" id="IPR036786">
    <property type="entry name" value="Ribosome_mat_SBDS_N_sf"/>
</dbReference>
<protein>
    <submittedName>
        <fullName evidence="5">Shwachman-Bodian-Diamond syndrome protein</fullName>
    </submittedName>
</protein>
<dbReference type="Gene3D" id="3.30.1250.10">
    <property type="entry name" value="Ribosome maturation protein SBDS, N-terminal domain"/>
    <property type="match status" value="1"/>
</dbReference>
<keyword evidence="6" id="KW-1185">Reference proteome</keyword>
<evidence type="ECO:0000259" key="4">
    <source>
        <dbReference type="Pfam" id="PF09377"/>
    </source>
</evidence>
<accession>A0A0L0DG37</accession>
<dbReference type="EMBL" id="GL349466">
    <property type="protein sequence ID" value="KNC51284.1"/>
    <property type="molecule type" value="Genomic_DNA"/>
</dbReference>
<gene>
    <name evidence="5" type="ORF">AMSG_07289</name>
</gene>
<dbReference type="InterPro" id="IPR035647">
    <property type="entry name" value="EFG_III/V"/>
</dbReference>
<dbReference type="Gene3D" id="1.10.10.900">
    <property type="entry name" value="SBDS protein C-terminal domain, subdomain 1"/>
    <property type="match status" value="1"/>
</dbReference>
<proteinExistence type="inferred from homology"/>
<feature type="compositionally biased region" description="Basic residues" evidence="2">
    <location>
        <begin position="243"/>
        <end position="259"/>
    </location>
</feature>
<dbReference type="NCBIfam" id="TIGR00291">
    <property type="entry name" value="RNA_SBDS"/>
    <property type="match status" value="1"/>
</dbReference>
<dbReference type="PANTHER" id="PTHR10927:SF4">
    <property type="entry name" value="RIBOSOME MATURATION PROTEIN SDO1 HOMOLOG"/>
    <property type="match status" value="1"/>
</dbReference>
<dbReference type="AlphaFoldDB" id="A0A0L0DG37"/>
<dbReference type="InterPro" id="IPR037188">
    <property type="entry name" value="Sdo1/SBDS_central_sf"/>
</dbReference>
<comment type="similarity">
    <text evidence="1">Belongs to the SDO1/SBDS family.</text>
</comment>
<evidence type="ECO:0000256" key="1">
    <source>
        <dbReference type="ARBA" id="ARBA00007433"/>
    </source>
</evidence>
<sequence length="259" mass="27564">MAANFQAVRIKKGKATYEVLTHPNTINGYRDGAVALDSCLAVEQVFRNSSKGETVALSELQDAFGLETEMDVARLILDEGEVMLNAADRKAKMDEVHRAVVAFIHKHFVDPKSMSPHPLVRIENALVEAKVRLDMDTSAEDQVNGVIKKLRPIIPLKKAELEATVTLSHAKMGAALGVLHGHAQVGHTDYTADGCVVSIGLLPGDLDGLVAALDKCTSGEYSLTIAGTEDLAVAESEAAASGKGKKKGKGGKRGKKGRK</sequence>
<dbReference type="PANTHER" id="PTHR10927">
    <property type="entry name" value="RIBOSOME MATURATION PROTEIN SBDS"/>
    <property type="match status" value="1"/>
</dbReference>
<dbReference type="Proteomes" id="UP000054408">
    <property type="component" value="Unassembled WGS sequence"/>
</dbReference>
<name>A0A0L0DG37_THETB</name>
<dbReference type="SUPFAM" id="SSF89895">
    <property type="entry name" value="FYSH domain"/>
    <property type="match status" value="1"/>
</dbReference>
<evidence type="ECO:0000259" key="3">
    <source>
        <dbReference type="Pfam" id="PF01172"/>
    </source>
</evidence>
<evidence type="ECO:0000256" key="2">
    <source>
        <dbReference type="SAM" id="MobiDB-lite"/>
    </source>
</evidence>
<feature type="domain" description="Ribosome maturation protein SDO1/SBDS central" evidence="4">
    <location>
        <begin position="98"/>
        <end position="159"/>
    </location>
</feature>